<dbReference type="SUPFAM" id="SSF49299">
    <property type="entry name" value="PKD domain"/>
    <property type="match status" value="1"/>
</dbReference>
<dbReference type="InterPro" id="IPR035986">
    <property type="entry name" value="PKD_dom_sf"/>
</dbReference>
<dbReference type="EMBL" id="WAAU01000008">
    <property type="protein sequence ID" value="KAB1160028.1"/>
    <property type="molecule type" value="Genomic_DNA"/>
</dbReference>
<proteinExistence type="predicted"/>
<dbReference type="InterPro" id="IPR000601">
    <property type="entry name" value="PKD_dom"/>
</dbReference>
<dbReference type="PROSITE" id="PS50093">
    <property type="entry name" value="PKD"/>
    <property type="match status" value="1"/>
</dbReference>
<reference evidence="3 4" key="1">
    <citation type="submission" date="2019-09" db="EMBL/GenBank/DDBJ databases">
        <authorList>
            <person name="Cao W.R."/>
        </authorList>
    </citation>
    <scope>NUCLEOTIDE SEQUENCE [LARGE SCALE GENOMIC DNA]</scope>
    <source>
        <strain evidence="4">a4</strain>
    </source>
</reference>
<feature type="chain" id="PRO_5029865798" evidence="1">
    <location>
        <begin position="22"/>
        <end position="774"/>
    </location>
</feature>
<feature type="signal peptide" evidence="1">
    <location>
        <begin position="1"/>
        <end position="21"/>
    </location>
</feature>
<dbReference type="InterPro" id="IPR013783">
    <property type="entry name" value="Ig-like_fold"/>
</dbReference>
<dbReference type="Proteomes" id="UP000467305">
    <property type="component" value="Unassembled WGS sequence"/>
</dbReference>
<sequence length="774" mass="84440">MKKTPLLLLFLLVSISIYSQKEANFWYFGNNAALDFNSGTPVPVNNSQLNTTEGCSSFSNANGDLLFYVGAPSPNARNLTIWNRDNVPMPFSDVTSGGQTLKGDSSSSQSALTVPAPKKKDIYYLFTVGAQLGTAGEKGFWYYTIDMTKDGSFGDIVNGPVELHTSSLKNQWSEKVTAVRGDECNTFWVISFATGNTFFAYKVDENGVDTANPVITVINGLSINDPRGYLKVSPDGTKLALANMTSGAYLFNFDDKTGRVTNYNNATSPQVIATNFESAYGVEFSASSRRMYVSTGEFSNATENLYQFDVTKKTMTEVNSSRFTVHTYFNARGALQLGPDSKIYWTSHQNDRISVINKPEELGTACDYSHLSVGLGGIATASQGLPPFLSSLLLPIQITDSATGKILNNLTEQNCIGESLTVTPENITPQAGSTVNYEWYFNNGATPIATTSNLTLPNLTLANAGDYRLSVSLTDNCGNATTLEGVFKLEIYQPTAATQPNDIFYCDTDNDGFNTFDLQATVTPQVLNGQSTTSYEVKYFLSQADANSNNNAIVNPYTNPTAFSNQIIYARMHNVIAPNACFDIKSFQLVVTGNPIPQTPIDYEECDDTANGGDTDGFFNNFLLNSKDNEILGTLPTATYQVSYHTTLSGANTDKNTDVIDKNTPYRNATVNSQTIYVRVENKNNPACNDTSKSFNLIVNPLPVVNNPVIIRQCDTDADLNTSINLTLSQMNISANHANETFKYYPTQNDAINNTAEITNTTAHPVTNGDVIWV</sequence>
<evidence type="ECO:0000256" key="1">
    <source>
        <dbReference type="SAM" id="SignalP"/>
    </source>
</evidence>
<gene>
    <name evidence="3" type="ORF">F7018_06855</name>
</gene>
<keyword evidence="1" id="KW-0732">Signal</keyword>
<accession>A0A7J5AQW5</accession>
<feature type="domain" description="PKD" evidence="2">
    <location>
        <begin position="430"/>
        <end position="481"/>
    </location>
</feature>
<dbReference type="SUPFAM" id="SSF63829">
    <property type="entry name" value="Calcium-dependent phosphotriesterase"/>
    <property type="match status" value="1"/>
</dbReference>
<keyword evidence="4" id="KW-1185">Reference proteome</keyword>
<comment type="caution">
    <text evidence="3">The sequence shown here is derived from an EMBL/GenBank/DDBJ whole genome shotgun (WGS) entry which is preliminary data.</text>
</comment>
<feature type="non-terminal residue" evidence="3">
    <location>
        <position position="774"/>
    </location>
</feature>
<protein>
    <submittedName>
        <fullName evidence="3">PKD domain-containing protein</fullName>
    </submittedName>
</protein>
<evidence type="ECO:0000259" key="2">
    <source>
        <dbReference type="PROSITE" id="PS50093"/>
    </source>
</evidence>
<dbReference type="Gene3D" id="2.60.40.10">
    <property type="entry name" value="Immunoglobulins"/>
    <property type="match status" value="1"/>
</dbReference>
<evidence type="ECO:0000313" key="4">
    <source>
        <dbReference type="Proteomes" id="UP000467305"/>
    </source>
</evidence>
<dbReference type="OrthoDB" id="9765926at2"/>
<dbReference type="AlphaFoldDB" id="A0A7J5AQW5"/>
<name>A0A7J5AQW5_9FLAO</name>
<evidence type="ECO:0000313" key="3">
    <source>
        <dbReference type="EMBL" id="KAB1160028.1"/>
    </source>
</evidence>
<organism evidence="3 4">
    <name type="scientific">Tenacibaculum aiptasiae</name>
    <dbReference type="NCBI Taxonomy" id="426481"/>
    <lineage>
        <taxon>Bacteria</taxon>
        <taxon>Pseudomonadati</taxon>
        <taxon>Bacteroidota</taxon>
        <taxon>Flavobacteriia</taxon>
        <taxon>Flavobacteriales</taxon>
        <taxon>Flavobacteriaceae</taxon>
        <taxon>Tenacibaculum</taxon>
    </lineage>
</organism>